<name>A0A8J2MHD5_9HEXA</name>
<comment type="caution">
    <text evidence="1">The sequence shown here is derived from an EMBL/GenBank/DDBJ whole genome shotgun (WGS) entry which is preliminary data.</text>
</comment>
<accession>A0A8J2MHD5</accession>
<protein>
    <submittedName>
        <fullName evidence="1">Uncharacterized protein</fullName>
    </submittedName>
</protein>
<dbReference type="Proteomes" id="UP000708208">
    <property type="component" value="Unassembled WGS sequence"/>
</dbReference>
<proteinExistence type="predicted"/>
<sequence>MARRRRCHEAEWSAIDSLKGSRVQCISALKLLVCTYIKEETGRQHQHCKRARDLAPEKPVQIIHHQGFPTPQQINKFLSFSHTIFQHLRAYSDL</sequence>
<dbReference type="EMBL" id="CAJVCH010571800">
    <property type="protein sequence ID" value="CAG7838566.1"/>
    <property type="molecule type" value="Genomic_DNA"/>
</dbReference>
<organism evidence="1 2">
    <name type="scientific">Allacma fusca</name>
    <dbReference type="NCBI Taxonomy" id="39272"/>
    <lineage>
        <taxon>Eukaryota</taxon>
        <taxon>Metazoa</taxon>
        <taxon>Ecdysozoa</taxon>
        <taxon>Arthropoda</taxon>
        <taxon>Hexapoda</taxon>
        <taxon>Collembola</taxon>
        <taxon>Symphypleona</taxon>
        <taxon>Sminthuridae</taxon>
        <taxon>Allacma</taxon>
    </lineage>
</organism>
<keyword evidence="2" id="KW-1185">Reference proteome</keyword>
<evidence type="ECO:0000313" key="1">
    <source>
        <dbReference type="EMBL" id="CAG7838566.1"/>
    </source>
</evidence>
<evidence type="ECO:0000313" key="2">
    <source>
        <dbReference type="Proteomes" id="UP000708208"/>
    </source>
</evidence>
<gene>
    <name evidence="1" type="ORF">AFUS01_LOCUS47523</name>
</gene>
<dbReference type="AlphaFoldDB" id="A0A8J2MHD5"/>
<reference evidence="1" key="1">
    <citation type="submission" date="2021-06" db="EMBL/GenBank/DDBJ databases">
        <authorList>
            <person name="Hodson N. C."/>
            <person name="Mongue J. A."/>
            <person name="Jaron S. K."/>
        </authorList>
    </citation>
    <scope>NUCLEOTIDE SEQUENCE</scope>
</reference>